<feature type="transmembrane region" description="Helical" evidence="8">
    <location>
        <begin position="48"/>
        <end position="65"/>
    </location>
</feature>
<keyword evidence="6 8" id="KW-1133">Transmembrane helix</keyword>
<dbReference type="PANTHER" id="PTHR31611">
    <property type="entry name" value="HIGH-AFFINITY NICKEL TRANSPORT PROTEIN NIC1"/>
    <property type="match status" value="1"/>
</dbReference>
<feature type="transmembrane region" description="Helical" evidence="8">
    <location>
        <begin position="93"/>
        <end position="118"/>
    </location>
</feature>
<keyword evidence="7 8" id="KW-0472">Membrane</keyword>
<feature type="transmembrane region" description="Helical" evidence="8">
    <location>
        <begin position="280"/>
        <end position="306"/>
    </location>
</feature>
<evidence type="ECO:0000256" key="2">
    <source>
        <dbReference type="ARBA" id="ARBA00010892"/>
    </source>
</evidence>
<comment type="subcellular location">
    <subcellularLocation>
        <location evidence="8">Cell membrane</location>
        <topology evidence="8">Multi-pass membrane protein</topology>
    </subcellularLocation>
    <subcellularLocation>
        <location evidence="1">Endomembrane system</location>
        <topology evidence="1">Multi-pass membrane protein</topology>
    </subcellularLocation>
</comment>
<keyword evidence="4" id="KW-0533">Nickel</keyword>
<dbReference type="GO" id="GO:0012505">
    <property type="term" value="C:endomembrane system"/>
    <property type="evidence" value="ECO:0007669"/>
    <property type="project" value="UniProtKB-SubCell"/>
</dbReference>
<feature type="transmembrane region" description="Helical" evidence="8">
    <location>
        <begin position="239"/>
        <end position="259"/>
    </location>
</feature>
<protein>
    <recommendedName>
        <fullName evidence="8">Nickel/cobalt efflux system</fullName>
    </recommendedName>
</protein>
<evidence type="ECO:0000313" key="10">
    <source>
        <dbReference type="Proteomes" id="UP001165143"/>
    </source>
</evidence>
<feature type="transmembrane region" description="Helical" evidence="8">
    <location>
        <begin position="20"/>
        <end position="42"/>
    </location>
</feature>
<evidence type="ECO:0000256" key="1">
    <source>
        <dbReference type="ARBA" id="ARBA00004127"/>
    </source>
</evidence>
<feature type="transmembrane region" description="Helical" evidence="8">
    <location>
        <begin position="211"/>
        <end position="233"/>
    </location>
</feature>
<reference evidence="9" key="1">
    <citation type="submission" date="2023-02" db="EMBL/GenBank/DDBJ databases">
        <title>Kitasatospora phosalacinea NBRC 14362.</title>
        <authorList>
            <person name="Ichikawa N."/>
            <person name="Sato H."/>
            <person name="Tonouchi N."/>
        </authorList>
    </citation>
    <scope>NUCLEOTIDE SEQUENCE</scope>
    <source>
        <strain evidence="9">NBRC 14362</strain>
    </source>
</reference>
<evidence type="ECO:0000256" key="6">
    <source>
        <dbReference type="ARBA" id="ARBA00022989"/>
    </source>
</evidence>
<organism evidence="9 10">
    <name type="scientific">Kitasatospora phosalacinea</name>
    <dbReference type="NCBI Taxonomy" id="2065"/>
    <lineage>
        <taxon>Bacteria</taxon>
        <taxon>Bacillati</taxon>
        <taxon>Actinomycetota</taxon>
        <taxon>Actinomycetes</taxon>
        <taxon>Kitasatosporales</taxon>
        <taxon>Streptomycetaceae</taxon>
        <taxon>Kitasatospora</taxon>
    </lineage>
</organism>
<dbReference type="EMBL" id="BSRX01000002">
    <property type="protein sequence ID" value="GLW52423.1"/>
    <property type="molecule type" value="Genomic_DNA"/>
</dbReference>
<keyword evidence="5 8" id="KW-0812">Transmembrane</keyword>
<dbReference type="PANTHER" id="PTHR31611:SF0">
    <property type="entry name" value="HIGH-AFFINITY NICKEL TRANSPORT PROTEIN NIC1"/>
    <property type="match status" value="1"/>
</dbReference>
<dbReference type="GO" id="GO:0005886">
    <property type="term" value="C:plasma membrane"/>
    <property type="evidence" value="ECO:0007669"/>
    <property type="project" value="UniProtKB-SubCell"/>
</dbReference>
<dbReference type="RefSeq" id="WP_033250752.1">
    <property type="nucleotide sequence ID" value="NZ_BSRX01000002.1"/>
</dbReference>
<evidence type="ECO:0000256" key="4">
    <source>
        <dbReference type="ARBA" id="ARBA00022596"/>
    </source>
</evidence>
<feature type="transmembrane region" description="Helical" evidence="8">
    <location>
        <begin position="138"/>
        <end position="163"/>
    </location>
</feature>
<keyword evidence="3 8" id="KW-0813">Transport</keyword>
<name>A0A9W6ULS1_9ACTN</name>
<dbReference type="AlphaFoldDB" id="A0A9W6ULS1"/>
<comment type="similarity">
    <text evidence="2 8">Belongs to the NiCoT transporter (TC 2.A.52) family.</text>
</comment>
<gene>
    <name evidence="9" type="primary">nixA</name>
    <name evidence="9" type="ORF">Kpho01_04340</name>
</gene>
<dbReference type="InterPro" id="IPR011541">
    <property type="entry name" value="Ni/Co_transpt_high_affinity"/>
</dbReference>
<dbReference type="Proteomes" id="UP001165143">
    <property type="component" value="Unassembled WGS sequence"/>
</dbReference>
<evidence type="ECO:0000256" key="3">
    <source>
        <dbReference type="ARBA" id="ARBA00022448"/>
    </source>
</evidence>
<proteinExistence type="inferred from homology"/>
<dbReference type="OrthoDB" id="9776706at2"/>
<feature type="transmembrane region" description="Helical" evidence="8">
    <location>
        <begin position="326"/>
        <end position="346"/>
    </location>
</feature>
<dbReference type="Pfam" id="PF03824">
    <property type="entry name" value="NicO"/>
    <property type="match status" value="1"/>
</dbReference>
<dbReference type="NCBIfam" id="TIGR00802">
    <property type="entry name" value="nico"/>
    <property type="match status" value="1"/>
</dbReference>
<sequence length="371" mass="40141">MAAPSRLRDRLTREEWFRLAGMGGFVLLLHVVGWVTLLAVIAPQHYDVGGQVFGAGMGLTAYTLGMRHAFDADHIAAIDNTTRKLMGQGKRPLSVGFWFSLGHSSIVFGLCALLAFGIRSLAGQVESDDSTLHDVTGLIGVSVSGTFLVLIGLINLGAFNGILKVFRRMRQGDFDEAELERQLDRRGFLNRILGRVTRAVTKPWHMYPVGLLFGLGFDTATEVSLLVLAGGAAAFSLPWYALLVLPVLFAAGMSLLDTIDGSFMNFAYEWAFSKPVRKIYYNLTVTGLSVVVALVIGVIELVGLLSEKLEITGGPVGWIGSLDLNLVGYVIVGLFVVTWAGAMAFWKFGRVEQKWSAGLRGEPAALSGEQA</sequence>
<evidence type="ECO:0000256" key="7">
    <source>
        <dbReference type="ARBA" id="ARBA00023136"/>
    </source>
</evidence>
<dbReference type="InterPro" id="IPR004688">
    <property type="entry name" value="Ni/Co_transpt"/>
</dbReference>
<comment type="caution">
    <text evidence="9">The sequence shown here is derived from an EMBL/GenBank/DDBJ whole genome shotgun (WGS) entry which is preliminary data.</text>
</comment>
<evidence type="ECO:0000313" key="9">
    <source>
        <dbReference type="EMBL" id="GLW52423.1"/>
    </source>
</evidence>
<accession>A0A9W6ULS1</accession>
<evidence type="ECO:0000256" key="5">
    <source>
        <dbReference type="ARBA" id="ARBA00022692"/>
    </source>
</evidence>
<dbReference type="GO" id="GO:0015099">
    <property type="term" value="F:nickel cation transmembrane transporter activity"/>
    <property type="evidence" value="ECO:0007669"/>
    <property type="project" value="UniProtKB-UniRule"/>
</dbReference>
<evidence type="ECO:0000256" key="8">
    <source>
        <dbReference type="RuleBase" id="RU362101"/>
    </source>
</evidence>